<gene>
    <name evidence="2" type="ORF">H5410_026278</name>
</gene>
<dbReference type="EMBL" id="JACXVP010000005">
    <property type="protein sequence ID" value="KAG5604786.1"/>
    <property type="molecule type" value="Genomic_DNA"/>
</dbReference>
<dbReference type="AlphaFoldDB" id="A0A9J5YWL1"/>
<dbReference type="InterPro" id="IPR012340">
    <property type="entry name" value="NA-bd_OB-fold"/>
</dbReference>
<comment type="caution">
    <text evidence="2">The sequence shown here is derived from an EMBL/GenBank/DDBJ whole genome shotgun (WGS) entry which is preliminary data.</text>
</comment>
<evidence type="ECO:0000259" key="1">
    <source>
        <dbReference type="Pfam" id="PF08646"/>
    </source>
</evidence>
<feature type="domain" description="Replication factor A C-terminal" evidence="1">
    <location>
        <begin position="2"/>
        <end position="111"/>
    </location>
</feature>
<dbReference type="Gene3D" id="2.40.50.140">
    <property type="entry name" value="Nucleic acid-binding proteins"/>
    <property type="match status" value="1"/>
</dbReference>
<dbReference type="InterPro" id="IPR013955">
    <property type="entry name" value="Rep_factor-A_C"/>
</dbReference>
<proteinExistence type="predicted"/>
<keyword evidence="3" id="KW-1185">Reference proteome</keyword>
<dbReference type="OrthoDB" id="1304083at2759"/>
<dbReference type="Pfam" id="PF08646">
    <property type="entry name" value="Rep_fac-A_C"/>
    <property type="match status" value="1"/>
</dbReference>
<sequence length="117" mass="13835">MLNKDEPWYLSCKMCHKKVKVIEEAAACTNCNIDNVAYEMRYRLRLEVCGAEQRARVILFETDKYLLDCNVQEYVQSTSIKKEECHNYCKLVLSKDKQFNFLVRVDLTNSNPRRLNC</sequence>
<organism evidence="2 3">
    <name type="scientific">Solanum commersonii</name>
    <name type="common">Commerson's wild potato</name>
    <name type="synonym">Commerson's nightshade</name>
    <dbReference type="NCBI Taxonomy" id="4109"/>
    <lineage>
        <taxon>Eukaryota</taxon>
        <taxon>Viridiplantae</taxon>
        <taxon>Streptophyta</taxon>
        <taxon>Embryophyta</taxon>
        <taxon>Tracheophyta</taxon>
        <taxon>Spermatophyta</taxon>
        <taxon>Magnoliopsida</taxon>
        <taxon>eudicotyledons</taxon>
        <taxon>Gunneridae</taxon>
        <taxon>Pentapetalae</taxon>
        <taxon>asterids</taxon>
        <taxon>lamiids</taxon>
        <taxon>Solanales</taxon>
        <taxon>Solanaceae</taxon>
        <taxon>Solanoideae</taxon>
        <taxon>Solaneae</taxon>
        <taxon>Solanum</taxon>
    </lineage>
</organism>
<evidence type="ECO:0000313" key="3">
    <source>
        <dbReference type="Proteomes" id="UP000824120"/>
    </source>
</evidence>
<name>A0A9J5YWL1_SOLCO</name>
<evidence type="ECO:0000313" key="2">
    <source>
        <dbReference type="EMBL" id="KAG5604786.1"/>
    </source>
</evidence>
<dbReference type="Proteomes" id="UP000824120">
    <property type="component" value="Chromosome 5"/>
</dbReference>
<accession>A0A9J5YWL1</accession>
<protein>
    <recommendedName>
        <fullName evidence="1">Replication factor A C-terminal domain-containing protein</fullName>
    </recommendedName>
</protein>
<reference evidence="2 3" key="1">
    <citation type="submission" date="2020-09" db="EMBL/GenBank/DDBJ databases">
        <title>De no assembly of potato wild relative species, Solanum commersonii.</title>
        <authorList>
            <person name="Cho K."/>
        </authorList>
    </citation>
    <scope>NUCLEOTIDE SEQUENCE [LARGE SCALE GENOMIC DNA]</scope>
    <source>
        <strain evidence="2">LZ3.2</strain>
        <tissue evidence="2">Leaf</tissue>
    </source>
</reference>
<dbReference type="SUPFAM" id="SSF50249">
    <property type="entry name" value="Nucleic acid-binding proteins"/>
    <property type="match status" value="1"/>
</dbReference>